<dbReference type="OrthoDB" id="8194670at2759"/>
<feature type="non-terminal residue" evidence="2">
    <location>
        <position position="1"/>
    </location>
</feature>
<feature type="signal peptide" evidence="1">
    <location>
        <begin position="1"/>
        <end position="22"/>
    </location>
</feature>
<dbReference type="SMART" id="SM00708">
    <property type="entry name" value="PhBP"/>
    <property type="match status" value="1"/>
</dbReference>
<feature type="chain" id="PRO_5004906248" evidence="1">
    <location>
        <begin position="23"/>
        <end position="148"/>
    </location>
</feature>
<dbReference type="EMBL" id="GAMC01008080">
    <property type="protein sequence ID" value="JAB98475.1"/>
    <property type="molecule type" value="mRNA"/>
</dbReference>
<sequence>TQTYFKMKYFIVILAAVVLAQAQDDWKIKSANEVNDIRRECHKEHPFNEELQKHEEVLRFPDEDVVRNYEVCVFTKWGVFDPETGFKKDRLVRQFEPVLKREEIDEIIGRCADKNEQGSPIDVYASRIQRCIDKTDIAPNLLKVIGKL</sequence>
<dbReference type="InterPro" id="IPR006170">
    <property type="entry name" value="PBP/GOBP"/>
</dbReference>
<proteinExistence type="evidence at transcript level"/>
<dbReference type="Pfam" id="PF01395">
    <property type="entry name" value="PBP_GOBP"/>
    <property type="match status" value="1"/>
</dbReference>
<evidence type="ECO:0000256" key="1">
    <source>
        <dbReference type="SAM" id="SignalP"/>
    </source>
</evidence>
<name>W8BB75_CERCA</name>
<protein>
    <submittedName>
        <fullName evidence="2">General odorant-binding protein 99a</fullName>
    </submittedName>
</protein>
<dbReference type="Gene3D" id="1.10.238.20">
    <property type="entry name" value="Pheromone/general odorant binding protein domain"/>
    <property type="match status" value="1"/>
</dbReference>
<dbReference type="InterPro" id="IPR036728">
    <property type="entry name" value="PBP_GOBP_sf"/>
</dbReference>
<dbReference type="AlphaFoldDB" id="W8BB75"/>
<dbReference type="CDD" id="cd23992">
    <property type="entry name" value="PBP_GOBP"/>
    <property type="match status" value="1"/>
</dbReference>
<accession>W8BB75</accession>
<evidence type="ECO:0000313" key="2">
    <source>
        <dbReference type="EMBL" id="JAB98475.1"/>
    </source>
</evidence>
<reference evidence="2" key="1">
    <citation type="submission" date="2013-07" db="EMBL/GenBank/DDBJ databases">
        <authorList>
            <person name="Geib S."/>
        </authorList>
    </citation>
    <scope>NUCLEOTIDE SEQUENCE</scope>
</reference>
<organism evidence="2">
    <name type="scientific">Ceratitis capitata</name>
    <name type="common">Mediterranean fruit fly</name>
    <name type="synonym">Tephritis capitata</name>
    <dbReference type="NCBI Taxonomy" id="7213"/>
    <lineage>
        <taxon>Eukaryota</taxon>
        <taxon>Metazoa</taxon>
        <taxon>Ecdysozoa</taxon>
        <taxon>Arthropoda</taxon>
        <taxon>Hexapoda</taxon>
        <taxon>Insecta</taxon>
        <taxon>Pterygota</taxon>
        <taxon>Neoptera</taxon>
        <taxon>Endopterygota</taxon>
        <taxon>Diptera</taxon>
        <taxon>Brachycera</taxon>
        <taxon>Muscomorpha</taxon>
        <taxon>Tephritoidea</taxon>
        <taxon>Tephritidae</taxon>
        <taxon>Ceratitis</taxon>
        <taxon>Ceratitis</taxon>
    </lineage>
</organism>
<keyword evidence="1" id="KW-0732">Signal</keyword>
<reference evidence="2" key="2">
    <citation type="journal article" date="2014" name="BMC Genomics">
        <title>A genomic perspective to assessing quality of mass-reared SIT flies used in Mediterranean fruit fly (Ceratitis capitata) eradication in California.</title>
        <authorList>
            <person name="Calla B."/>
            <person name="Hall B."/>
            <person name="Hou S."/>
            <person name="Geib S.M."/>
        </authorList>
    </citation>
    <scope>NUCLEOTIDE SEQUENCE</scope>
</reference>
<dbReference type="GO" id="GO:0005549">
    <property type="term" value="F:odorant binding"/>
    <property type="evidence" value="ECO:0007669"/>
    <property type="project" value="InterPro"/>
</dbReference>
<gene>
    <name evidence="2" type="primary">OB99A</name>
</gene>
<dbReference type="SUPFAM" id="SSF47565">
    <property type="entry name" value="Insect pheromone/odorant-binding proteins"/>
    <property type="match status" value="1"/>
</dbReference>